<accession>A0A1H2B196</accession>
<proteinExistence type="predicted"/>
<dbReference type="PANTHER" id="PTHR11908:SF157">
    <property type="entry name" value="XANTHINE DEHYDROGENASE SUBUNIT D-RELATED"/>
    <property type="match status" value="1"/>
</dbReference>
<dbReference type="Pfam" id="PF01315">
    <property type="entry name" value="Ald_Xan_dh_C"/>
    <property type="match status" value="1"/>
</dbReference>
<dbReference type="Pfam" id="PF02738">
    <property type="entry name" value="MoCoBD_1"/>
    <property type="match status" value="1"/>
</dbReference>
<dbReference type="AlphaFoldDB" id="A0A1H2B196"/>
<sequence>MNVITNNKWIGQRTIRPDGVDKVTGRAAFAADTTMPGMIWGKVKRSPHPHARIKSIDTSKAEALPGVKAVVTARDVVDFPIDKSVMLGIQDMRWMCRNVMAREKALFPGHPVAAVAATTEAIAAKACELIEVDYEVLPWSIEIDDAIKPDAPILHEFNKFEGKPSNIAGRLEIKKGDVAQGFQEAEIVVERSFTTRPVHQGYIEPHACLVSVGADNKTTIWSSSQGQFMVRAMTAHLSGIPQSDIRAIPAEIGGGFGGKTIVYLEPLATLLAKKSGRPVKMVMTREEVMRATGPTSGSKSTVKIGAKKDGTIVAAQGTFYLQAGALPGSPIRGAVGCSFSPYDIPNVLSVGYDVLSNRSKVAAYRAPGAPIGAYAVECVLDELAQALKMDPLELRLKNAAKQGTKASHGPVFPRIGYIETLEAAKAHPHYKAPLGRLQGRGVASGFWFNAGGESSAQVNITEDGNVVVTTGHPDIGGSRAAIANICAELLGIDYRRISVLIGDTATIGFSNLTGGSRVLFASAMVVTQSTDKVIATLRERAAKIWEIDPDAVKWENGAAHPASPNAGQFEPLTLAELAAKAPQMGGPIGAGVQLNTEGAEGGFGTHICDVEVDVELGIVRVIRYTAVQDVGRAVHPSYVEGQMQGGVAQGIGWALNEEYIYNRDGKVDNPGFLDYRMPVCSDLPMLDTVMVEVPNPKHPQGVKGVGEVPLVPVMAAVANAVHDALGKRFYSLPMSPPKVLAGLEATE</sequence>
<dbReference type="GO" id="GO:0016491">
    <property type="term" value="F:oxidoreductase activity"/>
    <property type="evidence" value="ECO:0007669"/>
    <property type="project" value="InterPro"/>
</dbReference>
<dbReference type="InterPro" id="IPR037165">
    <property type="entry name" value="AldOxase/xan_DH_Mopterin-bd_sf"/>
</dbReference>
<dbReference type="InterPro" id="IPR008274">
    <property type="entry name" value="AldOxase/xan_DH_MoCoBD1"/>
</dbReference>
<dbReference type="RefSeq" id="WP_146690328.1">
    <property type="nucleotide sequence ID" value="NZ_LT629750.1"/>
</dbReference>
<dbReference type="SUPFAM" id="SSF56003">
    <property type="entry name" value="Molybdenum cofactor-binding domain"/>
    <property type="match status" value="1"/>
</dbReference>
<organism evidence="2 3">
    <name type="scientific">Bradyrhizobium canariense</name>
    <dbReference type="NCBI Taxonomy" id="255045"/>
    <lineage>
        <taxon>Bacteria</taxon>
        <taxon>Pseudomonadati</taxon>
        <taxon>Pseudomonadota</taxon>
        <taxon>Alphaproteobacteria</taxon>
        <taxon>Hyphomicrobiales</taxon>
        <taxon>Nitrobacteraceae</taxon>
        <taxon>Bradyrhizobium</taxon>
    </lineage>
</organism>
<dbReference type="Gene3D" id="3.90.1170.50">
    <property type="entry name" value="Aldehyde oxidase/xanthine dehydrogenase, a/b hammerhead"/>
    <property type="match status" value="1"/>
</dbReference>
<dbReference type="Pfam" id="PF20256">
    <property type="entry name" value="MoCoBD_2"/>
    <property type="match status" value="1"/>
</dbReference>
<name>A0A1H2B196_9BRAD</name>
<dbReference type="SUPFAM" id="SSF54665">
    <property type="entry name" value="CO dehydrogenase molybdoprotein N-domain-like"/>
    <property type="match status" value="1"/>
</dbReference>
<feature type="domain" description="Aldehyde oxidase/xanthine dehydrogenase a/b hammerhead" evidence="1">
    <location>
        <begin position="24"/>
        <end position="138"/>
    </location>
</feature>
<dbReference type="InterPro" id="IPR000674">
    <property type="entry name" value="Ald_Oxase/Xan_DH_a/b"/>
</dbReference>
<evidence type="ECO:0000259" key="1">
    <source>
        <dbReference type="SMART" id="SM01008"/>
    </source>
</evidence>
<evidence type="ECO:0000313" key="3">
    <source>
        <dbReference type="Proteomes" id="UP000243904"/>
    </source>
</evidence>
<dbReference type="SMART" id="SM01008">
    <property type="entry name" value="Ald_Xan_dh_C"/>
    <property type="match status" value="1"/>
</dbReference>
<dbReference type="Proteomes" id="UP000243904">
    <property type="component" value="Chromosome I"/>
</dbReference>
<dbReference type="InterPro" id="IPR016208">
    <property type="entry name" value="Ald_Oxase/xanthine_DH-like"/>
</dbReference>
<keyword evidence="3" id="KW-1185">Reference proteome</keyword>
<dbReference type="InterPro" id="IPR046867">
    <property type="entry name" value="AldOxase/xan_DH_MoCoBD2"/>
</dbReference>
<reference evidence="3" key="1">
    <citation type="submission" date="2016-10" db="EMBL/GenBank/DDBJ databases">
        <authorList>
            <person name="Varghese N."/>
            <person name="Submissions S."/>
        </authorList>
    </citation>
    <scope>NUCLEOTIDE SEQUENCE [LARGE SCALE GENOMIC DNA]</scope>
    <source>
        <strain evidence="3">GAS369</strain>
    </source>
</reference>
<evidence type="ECO:0000313" key="2">
    <source>
        <dbReference type="EMBL" id="SDT51797.1"/>
    </source>
</evidence>
<dbReference type="Gene3D" id="3.30.365.10">
    <property type="entry name" value="Aldehyde oxidase/xanthine dehydrogenase, molybdopterin binding domain"/>
    <property type="match status" value="4"/>
</dbReference>
<dbReference type="EMBL" id="LT629750">
    <property type="protein sequence ID" value="SDT51797.1"/>
    <property type="molecule type" value="Genomic_DNA"/>
</dbReference>
<protein>
    <submittedName>
        <fullName evidence="2">Xanthine dehydrogenase, molybdenum binding subunit apoprotein</fullName>
    </submittedName>
</protein>
<gene>
    <name evidence="2" type="ORF">SAMN05444158_6675</name>
</gene>
<dbReference type="GO" id="GO:0005506">
    <property type="term" value="F:iron ion binding"/>
    <property type="evidence" value="ECO:0007669"/>
    <property type="project" value="InterPro"/>
</dbReference>
<dbReference type="InterPro" id="IPR036856">
    <property type="entry name" value="Ald_Oxase/Xan_DH_a/b_sf"/>
</dbReference>
<dbReference type="PANTHER" id="PTHR11908">
    <property type="entry name" value="XANTHINE DEHYDROGENASE"/>
    <property type="match status" value="1"/>
</dbReference>